<dbReference type="GO" id="GO:0042777">
    <property type="term" value="P:proton motive force-driven plasma membrane ATP synthesis"/>
    <property type="evidence" value="ECO:0007669"/>
    <property type="project" value="TreeGrafter"/>
</dbReference>
<feature type="transmembrane region" description="Helical" evidence="12">
    <location>
        <begin position="115"/>
        <end position="133"/>
    </location>
</feature>
<dbReference type="NCBIfam" id="TIGR01131">
    <property type="entry name" value="ATP_synt_6_or_A"/>
    <property type="match status" value="1"/>
</dbReference>
<dbReference type="CDD" id="cd00310">
    <property type="entry name" value="ATP-synt_Fo_a_6"/>
    <property type="match status" value="1"/>
</dbReference>
<evidence type="ECO:0000256" key="1">
    <source>
        <dbReference type="ARBA" id="ARBA00004141"/>
    </source>
</evidence>
<dbReference type="HAMAP" id="MF_01393">
    <property type="entry name" value="ATP_synth_a_bact"/>
    <property type="match status" value="1"/>
</dbReference>
<comment type="function">
    <text evidence="12 13">Key component of the proton channel; it plays a direct role in the translocation of protons across the membrane.</text>
</comment>
<dbReference type="PANTHER" id="PTHR42823">
    <property type="entry name" value="ATP SYNTHASE SUBUNIT A, CHLOROPLASTIC"/>
    <property type="match status" value="1"/>
</dbReference>
<evidence type="ECO:0000256" key="6">
    <source>
        <dbReference type="ARBA" id="ARBA00022692"/>
    </source>
</evidence>
<evidence type="ECO:0000256" key="5">
    <source>
        <dbReference type="ARBA" id="ARBA00022547"/>
    </source>
</evidence>
<keyword evidence="15" id="KW-1185">Reference proteome</keyword>
<keyword evidence="11 12" id="KW-0066">ATP synthesis</keyword>
<dbReference type="PRINTS" id="PR00123">
    <property type="entry name" value="ATPASEA"/>
</dbReference>
<evidence type="ECO:0000313" key="14">
    <source>
        <dbReference type="EMBL" id="AMD91863.1"/>
    </source>
</evidence>
<evidence type="ECO:0000256" key="3">
    <source>
        <dbReference type="ARBA" id="ARBA00022448"/>
    </source>
</evidence>
<keyword evidence="4 12" id="KW-1003">Cell membrane</keyword>
<feature type="transmembrane region" description="Helical" evidence="12">
    <location>
        <begin position="153"/>
        <end position="175"/>
    </location>
</feature>
<dbReference type="Gene3D" id="1.20.120.220">
    <property type="entry name" value="ATP synthase, F0 complex, subunit A"/>
    <property type="match status" value="1"/>
</dbReference>
<evidence type="ECO:0000256" key="4">
    <source>
        <dbReference type="ARBA" id="ARBA00022475"/>
    </source>
</evidence>
<dbReference type="Pfam" id="PF00119">
    <property type="entry name" value="ATP-synt_A"/>
    <property type="match status" value="1"/>
</dbReference>
<evidence type="ECO:0000256" key="2">
    <source>
        <dbReference type="ARBA" id="ARBA00006810"/>
    </source>
</evidence>
<evidence type="ECO:0000256" key="9">
    <source>
        <dbReference type="ARBA" id="ARBA00023065"/>
    </source>
</evidence>
<dbReference type="InterPro" id="IPR023011">
    <property type="entry name" value="ATP_synth_F0_asu_AS"/>
</dbReference>
<sequence length="234" mass="26350">MAGDLHPIFLVEEAVKAIGLVDAHGHSLIPAHVLHSWVVMIVLVFLAVLATRKLSLVPRGLQNFFETLIESLENFVVANMGEDGRKVFPVLATLFIYILFSNYEGLVPGADAPTANINTTLSMAVFIFVYYQYWGFKLHGWRYVHHFTGPVPWLAPLIFPIEVIGHFARMLSLSLRLFGNIRGEDIVLALLFMLAPIVSTVPIYFLFMLLKVIQALVFFMLSMLYLKGAFEEAH</sequence>
<name>A0A109W5E5_9BACT</name>
<dbReference type="KEGG" id="doa:AXF15_01155"/>
<dbReference type="SUPFAM" id="SSF81336">
    <property type="entry name" value="F1F0 ATP synthase subunit A"/>
    <property type="match status" value="1"/>
</dbReference>
<dbReference type="GO" id="GO:0045259">
    <property type="term" value="C:proton-transporting ATP synthase complex"/>
    <property type="evidence" value="ECO:0007669"/>
    <property type="project" value="UniProtKB-KW"/>
</dbReference>
<dbReference type="InterPro" id="IPR035908">
    <property type="entry name" value="F0_ATP_A_sf"/>
</dbReference>
<keyword evidence="5 12" id="KW-0138">CF(0)</keyword>
<evidence type="ECO:0000256" key="10">
    <source>
        <dbReference type="ARBA" id="ARBA00023136"/>
    </source>
</evidence>
<keyword evidence="6 12" id="KW-0812">Transmembrane</keyword>
<evidence type="ECO:0000256" key="13">
    <source>
        <dbReference type="RuleBase" id="RU000483"/>
    </source>
</evidence>
<dbReference type="STRING" id="888061.AXF15_01155"/>
<keyword evidence="8 12" id="KW-1133">Transmembrane helix</keyword>
<dbReference type="PROSITE" id="PS00449">
    <property type="entry name" value="ATPASE_A"/>
    <property type="match status" value="1"/>
</dbReference>
<keyword evidence="7 12" id="KW-0375">Hydrogen ion transport</keyword>
<dbReference type="OrthoDB" id="9789241at2"/>
<feature type="transmembrane region" description="Helical" evidence="12">
    <location>
        <begin position="34"/>
        <end position="51"/>
    </location>
</feature>
<reference evidence="15" key="1">
    <citation type="submission" date="2016-02" db="EMBL/GenBank/DDBJ databases">
        <authorList>
            <person name="Holder M.E."/>
            <person name="Ajami N.J."/>
            <person name="Petrosino J.F."/>
        </authorList>
    </citation>
    <scope>NUCLEOTIDE SEQUENCE [LARGE SCALE GENOMIC DNA]</scope>
    <source>
        <strain evidence="15">DSM 12838</strain>
    </source>
</reference>
<gene>
    <name evidence="12" type="primary">atpB</name>
    <name evidence="14" type="ORF">AXF15_01155</name>
</gene>
<keyword evidence="9 12" id="KW-0406">Ion transport</keyword>
<dbReference type="GO" id="GO:0005886">
    <property type="term" value="C:plasma membrane"/>
    <property type="evidence" value="ECO:0007669"/>
    <property type="project" value="UniProtKB-SubCell"/>
</dbReference>
<dbReference type="AlphaFoldDB" id="A0A109W5E5"/>
<comment type="similarity">
    <text evidence="2 12 13">Belongs to the ATPase A chain family.</text>
</comment>
<feature type="transmembrane region" description="Helical" evidence="12">
    <location>
        <begin position="213"/>
        <end position="230"/>
    </location>
</feature>
<organism evidence="14 15">
    <name type="scientific">Desulfomicrobium orale DSM 12838</name>
    <dbReference type="NCBI Taxonomy" id="888061"/>
    <lineage>
        <taxon>Bacteria</taxon>
        <taxon>Pseudomonadati</taxon>
        <taxon>Thermodesulfobacteriota</taxon>
        <taxon>Desulfovibrionia</taxon>
        <taxon>Desulfovibrionales</taxon>
        <taxon>Desulfomicrobiaceae</taxon>
        <taxon>Desulfomicrobium</taxon>
    </lineage>
</organism>
<dbReference type="RefSeq" id="WP_066602180.1">
    <property type="nucleotide sequence ID" value="NZ_CP014230.1"/>
</dbReference>
<dbReference type="PANTHER" id="PTHR42823:SF3">
    <property type="entry name" value="ATP SYNTHASE SUBUNIT A, CHLOROPLASTIC"/>
    <property type="match status" value="1"/>
</dbReference>
<protein>
    <recommendedName>
        <fullName evidence="12 13">ATP synthase subunit a</fullName>
    </recommendedName>
    <alternativeName>
        <fullName evidence="12">ATP synthase F0 sector subunit a</fullName>
    </alternativeName>
    <alternativeName>
        <fullName evidence="12">F-ATPase subunit 6</fullName>
    </alternativeName>
</protein>
<dbReference type="InterPro" id="IPR000568">
    <property type="entry name" value="ATP_synth_F0_asu"/>
</dbReference>
<evidence type="ECO:0000256" key="7">
    <source>
        <dbReference type="ARBA" id="ARBA00022781"/>
    </source>
</evidence>
<keyword evidence="10 12" id="KW-0472">Membrane</keyword>
<evidence type="ECO:0000256" key="12">
    <source>
        <dbReference type="HAMAP-Rule" id="MF_01393"/>
    </source>
</evidence>
<dbReference type="EMBL" id="CP014230">
    <property type="protein sequence ID" value="AMD91863.1"/>
    <property type="molecule type" value="Genomic_DNA"/>
</dbReference>
<evidence type="ECO:0000256" key="8">
    <source>
        <dbReference type="ARBA" id="ARBA00022989"/>
    </source>
</evidence>
<proteinExistence type="inferred from homology"/>
<accession>A0A109W5E5</accession>
<dbReference type="GO" id="GO:0046933">
    <property type="term" value="F:proton-transporting ATP synthase activity, rotational mechanism"/>
    <property type="evidence" value="ECO:0007669"/>
    <property type="project" value="UniProtKB-UniRule"/>
</dbReference>
<evidence type="ECO:0000313" key="15">
    <source>
        <dbReference type="Proteomes" id="UP000063964"/>
    </source>
</evidence>
<feature type="transmembrane region" description="Helical" evidence="12">
    <location>
        <begin position="187"/>
        <end position="207"/>
    </location>
</feature>
<dbReference type="InterPro" id="IPR045082">
    <property type="entry name" value="ATP_syn_F0_a_bact/chloroplast"/>
</dbReference>
<comment type="subcellular location">
    <subcellularLocation>
        <location evidence="12 13">Cell membrane</location>
        <topology evidence="12 13">Multi-pass membrane protein</topology>
    </subcellularLocation>
    <subcellularLocation>
        <location evidence="1">Membrane</location>
        <topology evidence="1">Multi-pass membrane protein</topology>
    </subcellularLocation>
</comment>
<evidence type="ECO:0000256" key="11">
    <source>
        <dbReference type="ARBA" id="ARBA00023310"/>
    </source>
</evidence>
<dbReference type="Proteomes" id="UP000063964">
    <property type="component" value="Chromosome"/>
</dbReference>
<keyword evidence="3 12" id="KW-0813">Transport</keyword>